<keyword evidence="3" id="KW-1185">Reference proteome</keyword>
<dbReference type="PANTHER" id="PTHR30388:SF6">
    <property type="entry name" value="XANTHINE DEHYDROGENASE SUBUNIT A-RELATED"/>
    <property type="match status" value="1"/>
</dbReference>
<reference evidence="2 3" key="2">
    <citation type="submission" date="2015-01" db="EMBL/GenBank/DDBJ databases">
        <title>Complete genome sequence of Pyrinomonas methylaliphatogenes type strain K22T.</title>
        <authorList>
            <person name="Lee K.C.Y."/>
            <person name="Power J.F."/>
            <person name="Dunfield P.F."/>
            <person name="Morgan X.C."/>
            <person name="Huttenhower C."/>
            <person name="Stott M.B."/>
        </authorList>
    </citation>
    <scope>NUCLEOTIDE SEQUENCE [LARGE SCALE GENOMIC DNA]</scope>
    <source>
        <strain evidence="2 3">K22</strain>
    </source>
</reference>
<dbReference type="EMBL" id="CBXV010000002">
    <property type="protein sequence ID" value="CDM64662.1"/>
    <property type="molecule type" value="Genomic_DNA"/>
</dbReference>
<protein>
    <submittedName>
        <fullName evidence="2">Xanthine and CO dehydrogenases maturation factor, XdhC/CoxF family</fullName>
    </submittedName>
</protein>
<evidence type="ECO:0000259" key="1">
    <source>
        <dbReference type="Pfam" id="PF02625"/>
    </source>
</evidence>
<reference evidence="2 3" key="1">
    <citation type="submission" date="2013-12" db="EMBL/GenBank/DDBJ databases">
        <authorList>
            <person name="Stott M."/>
        </authorList>
    </citation>
    <scope>NUCLEOTIDE SEQUENCE [LARGE SCALE GENOMIC DNA]</scope>
    <source>
        <strain evidence="2 3">K22</strain>
    </source>
</reference>
<proteinExistence type="predicted"/>
<dbReference type="PANTHER" id="PTHR30388">
    <property type="entry name" value="ALDEHYDE OXIDOREDUCTASE MOLYBDENUM COFACTOR ASSEMBLY PROTEIN"/>
    <property type="match status" value="1"/>
</dbReference>
<accession>A0A0B6WV75</accession>
<dbReference type="AlphaFoldDB" id="A0A0B6WV75"/>
<dbReference type="Pfam" id="PF02625">
    <property type="entry name" value="XdhC_CoxI"/>
    <property type="match status" value="1"/>
</dbReference>
<sequence>MGALSQAEVYRLIREANARGERVVVATVAHTRGPTPQRRGAKMLFFQNGETAGTVGGGCVEAEVWAEAQEVMRTGRPALYTFRLTADEASEEGMVCGGVMEILLDVWDVSRPSEG</sequence>
<dbReference type="OrthoDB" id="2889025at2"/>
<dbReference type="Proteomes" id="UP000031518">
    <property type="component" value="Unassembled WGS sequence"/>
</dbReference>
<dbReference type="InterPro" id="IPR003777">
    <property type="entry name" value="XdhC_CoxI"/>
</dbReference>
<feature type="domain" description="XdhC- CoxI" evidence="1">
    <location>
        <begin position="18"/>
        <end position="82"/>
    </location>
</feature>
<evidence type="ECO:0000313" key="3">
    <source>
        <dbReference type="Proteomes" id="UP000031518"/>
    </source>
</evidence>
<dbReference type="RefSeq" id="WP_041974234.1">
    <property type="nucleotide sequence ID" value="NZ_CBXV010000002.1"/>
</dbReference>
<name>A0A0B6WV75_9BACT</name>
<organism evidence="2 3">
    <name type="scientific">Pyrinomonas methylaliphatogenes</name>
    <dbReference type="NCBI Taxonomy" id="454194"/>
    <lineage>
        <taxon>Bacteria</taxon>
        <taxon>Pseudomonadati</taxon>
        <taxon>Acidobacteriota</taxon>
        <taxon>Blastocatellia</taxon>
        <taxon>Blastocatellales</taxon>
        <taxon>Pyrinomonadaceae</taxon>
        <taxon>Pyrinomonas</taxon>
    </lineage>
</organism>
<dbReference type="InterPro" id="IPR052698">
    <property type="entry name" value="MoCofactor_Util/Proc"/>
</dbReference>
<dbReference type="STRING" id="454194.PYK22_00657"/>
<evidence type="ECO:0000313" key="2">
    <source>
        <dbReference type="EMBL" id="CDM64662.1"/>
    </source>
</evidence>
<gene>
    <name evidence="2" type="ORF">PYK22_00657</name>
</gene>